<dbReference type="InterPro" id="IPR038765">
    <property type="entry name" value="Papain-like_cys_pep_sf"/>
</dbReference>
<keyword evidence="3" id="KW-0645">Protease</keyword>
<reference evidence="11 12" key="1">
    <citation type="submission" date="2018-11" db="EMBL/GenBank/DDBJ databases">
        <title>Vibrio ponticus strain CAIM 1751 pathogenic for the snapper Lutjanus guttatus.</title>
        <authorList>
            <person name="Soto-Rodriguez S."/>
            <person name="Lozano-Olvera R."/>
            <person name="Gomez-Gil B."/>
        </authorList>
    </citation>
    <scope>NUCLEOTIDE SEQUENCE [LARGE SCALE GENOMIC DNA]</scope>
    <source>
        <strain evidence="11 12">CAIM 1751</strain>
    </source>
</reference>
<comment type="similarity">
    <text evidence="2">Belongs to the peptidase C40 family.</text>
</comment>
<dbReference type="InterPro" id="IPR000064">
    <property type="entry name" value="NLP_P60_dom"/>
</dbReference>
<evidence type="ECO:0000256" key="2">
    <source>
        <dbReference type="ARBA" id="ARBA00007074"/>
    </source>
</evidence>
<feature type="domain" description="NlpC/P60" evidence="10">
    <location>
        <begin position="32"/>
        <end position="153"/>
    </location>
</feature>
<gene>
    <name evidence="11" type="ORF">EGH82_07940</name>
</gene>
<evidence type="ECO:0000313" key="11">
    <source>
        <dbReference type="EMBL" id="ROV60810.1"/>
    </source>
</evidence>
<evidence type="ECO:0000256" key="9">
    <source>
        <dbReference type="ARBA" id="ARBA00023288"/>
    </source>
</evidence>
<dbReference type="AlphaFoldDB" id="A0A3N3E2K0"/>
<name>A0A3N3E2K0_9VIBR</name>
<organism evidence="11 12">
    <name type="scientific">Vibrio ponticus</name>
    <dbReference type="NCBI Taxonomy" id="265668"/>
    <lineage>
        <taxon>Bacteria</taxon>
        <taxon>Pseudomonadati</taxon>
        <taxon>Pseudomonadota</taxon>
        <taxon>Gammaproteobacteria</taxon>
        <taxon>Vibrionales</taxon>
        <taxon>Vibrionaceae</taxon>
        <taxon>Vibrio</taxon>
    </lineage>
</organism>
<keyword evidence="5 11" id="KW-0378">Hydrolase</keyword>
<keyword evidence="6" id="KW-0788">Thiol protease</keyword>
<dbReference type="PROSITE" id="PS51935">
    <property type="entry name" value="NLPC_P60"/>
    <property type="match status" value="1"/>
</dbReference>
<dbReference type="SUPFAM" id="SSF54001">
    <property type="entry name" value="Cysteine proteinases"/>
    <property type="match status" value="1"/>
</dbReference>
<evidence type="ECO:0000256" key="1">
    <source>
        <dbReference type="ARBA" id="ARBA00004635"/>
    </source>
</evidence>
<evidence type="ECO:0000256" key="6">
    <source>
        <dbReference type="ARBA" id="ARBA00022807"/>
    </source>
</evidence>
<comment type="subcellular location">
    <subcellularLocation>
        <location evidence="1">Membrane</location>
        <topology evidence="1">Lipid-anchor</topology>
    </subcellularLocation>
</comment>
<dbReference type="GO" id="GO:0016020">
    <property type="term" value="C:membrane"/>
    <property type="evidence" value="ECO:0007669"/>
    <property type="project" value="UniProtKB-SubCell"/>
</dbReference>
<comment type="caution">
    <text evidence="11">The sequence shown here is derived from an EMBL/GenBank/DDBJ whole genome shotgun (WGS) entry which is preliminary data.</text>
</comment>
<dbReference type="GO" id="GO:0008234">
    <property type="term" value="F:cysteine-type peptidase activity"/>
    <property type="evidence" value="ECO:0007669"/>
    <property type="project" value="UniProtKB-KW"/>
</dbReference>
<dbReference type="EMBL" id="RKIK01000016">
    <property type="protein sequence ID" value="ROV60810.1"/>
    <property type="molecule type" value="Genomic_DNA"/>
</dbReference>
<evidence type="ECO:0000259" key="10">
    <source>
        <dbReference type="PROSITE" id="PS51935"/>
    </source>
</evidence>
<keyword evidence="8" id="KW-0564">Palmitate</keyword>
<keyword evidence="4" id="KW-0732">Signal</keyword>
<dbReference type="Proteomes" id="UP000278792">
    <property type="component" value="Unassembled WGS sequence"/>
</dbReference>
<evidence type="ECO:0000313" key="12">
    <source>
        <dbReference type="Proteomes" id="UP000278792"/>
    </source>
</evidence>
<evidence type="ECO:0000256" key="7">
    <source>
        <dbReference type="ARBA" id="ARBA00023136"/>
    </source>
</evidence>
<proteinExistence type="inferred from homology"/>
<evidence type="ECO:0000256" key="3">
    <source>
        <dbReference type="ARBA" id="ARBA00022670"/>
    </source>
</evidence>
<dbReference type="InterPro" id="IPR052062">
    <property type="entry name" value="Murein_DD/LD_carboxypeptidase"/>
</dbReference>
<evidence type="ECO:0000256" key="4">
    <source>
        <dbReference type="ARBA" id="ARBA00022729"/>
    </source>
</evidence>
<evidence type="ECO:0000256" key="5">
    <source>
        <dbReference type="ARBA" id="ARBA00022801"/>
    </source>
</evidence>
<dbReference type="Pfam" id="PF00877">
    <property type="entry name" value="NLPC_P60"/>
    <property type="match status" value="1"/>
</dbReference>
<protein>
    <submittedName>
        <fullName evidence="11">Hydrolase</fullName>
    </submittedName>
</protein>
<keyword evidence="9" id="KW-0449">Lipoprotein</keyword>
<dbReference type="PANTHER" id="PTHR47360">
    <property type="entry name" value="MUREIN DD-ENDOPEPTIDASE MEPS/MUREIN LD-CARBOXYPEPTIDASE"/>
    <property type="match status" value="1"/>
</dbReference>
<accession>A0A3N3E2K0</accession>
<dbReference type="Gene3D" id="3.90.1720.10">
    <property type="entry name" value="endopeptidase domain like (from Nostoc punctiforme)"/>
    <property type="match status" value="1"/>
</dbReference>
<evidence type="ECO:0000256" key="8">
    <source>
        <dbReference type="ARBA" id="ARBA00023139"/>
    </source>
</evidence>
<dbReference type="OrthoDB" id="9807055at2"/>
<sequence length="156" mass="17484">MPIVLMLGLSACSSSPSVTDSNYIKPLSNVEQNQRRAFLGFYHTWQGVPYRLGGTSLNGIDCSALVQLAYQEAAMLNLPRTTAQQSKLGYEVDYEDALVGDLFFFKTSRTTRHVGIYLGNKQFLHASTSKGVIISRVDNPYWAGVFWQIRRVDARL</sequence>
<dbReference type="GO" id="GO:0006508">
    <property type="term" value="P:proteolysis"/>
    <property type="evidence" value="ECO:0007669"/>
    <property type="project" value="UniProtKB-KW"/>
</dbReference>
<keyword evidence="7" id="KW-0472">Membrane</keyword>
<dbReference type="PANTHER" id="PTHR47360:SF3">
    <property type="entry name" value="MUREIN DD-ENDOPEPTIDASE MEPS_MUREIN LD-CARBOXYPEPTIDASE"/>
    <property type="match status" value="1"/>
</dbReference>